<dbReference type="InterPro" id="IPR023801">
    <property type="entry name" value="His_deacetylse_dom"/>
</dbReference>
<sequence>MRKPALIDRTRLECAGTVLTAQLALEHGLACNLAGGTHHAHRSFGSGFTILNDLAVAAARIRATTEVRRVAIVDLDVHQGDGTAAIFADEPDVFTMSMHCGKNFPFRKQVSDLDVDVEVGTGDIDYLRLLRGALEQVFAFKPDLVLYDAGVDVHADDELGHLNLSHAGIWQRDSMVIDRCLSANVPVACVIGGGYHRDPLTLARRHAIVHRAAAHAFKRHRL</sequence>
<accession>A0A7S4BJF2</accession>
<dbReference type="InterPro" id="IPR000286">
    <property type="entry name" value="HDACs"/>
</dbReference>
<dbReference type="PRINTS" id="PR01270">
    <property type="entry name" value="HDASUPER"/>
</dbReference>
<protein>
    <recommendedName>
        <fullName evidence="2">Histone deacetylase domain-containing protein</fullName>
    </recommendedName>
</protein>
<dbReference type="AlphaFoldDB" id="A0A7S4BJF2"/>
<dbReference type="Gene3D" id="3.40.800.20">
    <property type="entry name" value="Histone deacetylase domain"/>
    <property type="match status" value="1"/>
</dbReference>
<dbReference type="InterPro" id="IPR037138">
    <property type="entry name" value="His_deacetylse_dom_sf"/>
</dbReference>
<dbReference type="InterPro" id="IPR023696">
    <property type="entry name" value="Ureohydrolase_dom_sf"/>
</dbReference>
<dbReference type="PANTHER" id="PTHR10625:SF19">
    <property type="entry name" value="HISTONE DEACETYLASE 12"/>
    <property type="match status" value="1"/>
</dbReference>
<dbReference type="SUPFAM" id="SSF52768">
    <property type="entry name" value="Arginase/deacetylase"/>
    <property type="match status" value="1"/>
</dbReference>
<dbReference type="GO" id="GO:0004407">
    <property type="term" value="F:histone deacetylase activity"/>
    <property type="evidence" value="ECO:0007669"/>
    <property type="project" value="InterPro"/>
</dbReference>
<dbReference type="PANTHER" id="PTHR10625">
    <property type="entry name" value="HISTONE DEACETYLASE HDAC1-RELATED"/>
    <property type="match status" value="1"/>
</dbReference>
<dbReference type="GO" id="GO:0016787">
    <property type="term" value="F:hydrolase activity"/>
    <property type="evidence" value="ECO:0007669"/>
    <property type="project" value="UniProtKB-KW"/>
</dbReference>
<dbReference type="CDD" id="cd09993">
    <property type="entry name" value="HDAC_classIV"/>
    <property type="match status" value="1"/>
</dbReference>
<reference evidence="3" key="1">
    <citation type="submission" date="2021-01" db="EMBL/GenBank/DDBJ databases">
        <authorList>
            <person name="Corre E."/>
            <person name="Pelletier E."/>
            <person name="Niang G."/>
            <person name="Scheremetjew M."/>
            <person name="Finn R."/>
            <person name="Kale V."/>
            <person name="Holt S."/>
            <person name="Cochrane G."/>
            <person name="Meng A."/>
            <person name="Brown T."/>
            <person name="Cohen L."/>
        </authorList>
    </citation>
    <scope>NUCLEOTIDE SEQUENCE</scope>
    <source>
        <strain evidence="3">CCMP645</strain>
    </source>
</reference>
<keyword evidence="1" id="KW-0378">Hydrolase</keyword>
<name>A0A7S4BJF2_CHRCT</name>
<proteinExistence type="predicted"/>
<dbReference type="Pfam" id="PF00850">
    <property type="entry name" value="Hist_deacetyl"/>
    <property type="match status" value="1"/>
</dbReference>
<organism evidence="3">
    <name type="scientific">Chrysotila carterae</name>
    <name type="common">Marine alga</name>
    <name type="synonym">Syracosphaera carterae</name>
    <dbReference type="NCBI Taxonomy" id="13221"/>
    <lineage>
        <taxon>Eukaryota</taxon>
        <taxon>Haptista</taxon>
        <taxon>Haptophyta</taxon>
        <taxon>Prymnesiophyceae</taxon>
        <taxon>Isochrysidales</taxon>
        <taxon>Isochrysidaceae</taxon>
        <taxon>Chrysotila</taxon>
    </lineage>
</organism>
<gene>
    <name evidence="3" type="ORF">PCAR00345_LOCUS20615</name>
</gene>
<feature type="domain" description="Histone deacetylase" evidence="2">
    <location>
        <begin position="5"/>
        <end position="203"/>
    </location>
</feature>
<dbReference type="InterPro" id="IPR044150">
    <property type="entry name" value="HDAC_classIV"/>
</dbReference>
<evidence type="ECO:0000259" key="2">
    <source>
        <dbReference type="Pfam" id="PF00850"/>
    </source>
</evidence>
<dbReference type="GO" id="GO:0040029">
    <property type="term" value="P:epigenetic regulation of gene expression"/>
    <property type="evidence" value="ECO:0007669"/>
    <property type="project" value="TreeGrafter"/>
</dbReference>
<evidence type="ECO:0000313" key="3">
    <source>
        <dbReference type="EMBL" id="CAE0768003.1"/>
    </source>
</evidence>
<dbReference type="EMBL" id="HBIZ01032351">
    <property type="protein sequence ID" value="CAE0768003.1"/>
    <property type="molecule type" value="Transcribed_RNA"/>
</dbReference>
<evidence type="ECO:0000256" key="1">
    <source>
        <dbReference type="ARBA" id="ARBA00022801"/>
    </source>
</evidence>